<evidence type="ECO:0000313" key="1">
    <source>
        <dbReference type="EMBL" id="JAH71108.1"/>
    </source>
</evidence>
<organism evidence="1">
    <name type="scientific">Anguilla anguilla</name>
    <name type="common">European freshwater eel</name>
    <name type="synonym">Muraena anguilla</name>
    <dbReference type="NCBI Taxonomy" id="7936"/>
    <lineage>
        <taxon>Eukaryota</taxon>
        <taxon>Metazoa</taxon>
        <taxon>Chordata</taxon>
        <taxon>Craniata</taxon>
        <taxon>Vertebrata</taxon>
        <taxon>Euteleostomi</taxon>
        <taxon>Actinopterygii</taxon>
        <taxon>Neopterygii</taxon>
        <taxon>Teleostei</taxon>
        <taxon>Anguilliformes</taxon>
        <taxon>Anguillidae</taxon>
        <taxon>Anguilla</taxon>
    </lineage>
</organism>
<accession>A0A0E9V1H5</accession>
<proteinExistence type="predicted"/>
<reference evidence="1" key="2">
    <citation type="journal article" date="2015" name="Fish Shellfish Immunol.">
        <title>Early steps in the European eel (Anguilla anguilla)-Vibrio vulnificus interaction in the gills: Role of the RtxA13 toxin.</title>
        <authorList>
            <person name="Callol A."/>
            <person name="Pajuelo D."/>
            <person name="Ebbesson L."/>
            <person name="Teles M."/>
            <person name="MacKenzie S."/>
            <person name="Amaro C."/>
        </authorList>
    </citation>
    <scope>NUCLEOTIDE SEQUENCE</scope>
</reference>
<name>A0A0E9V1H5_ANGAN</name>
<reference evidence="1" key="1">
    <citation type="submission" date="2014-11" db="EMBL/GenBank/DDBJ databases">
        <authorList>
            <person name="Amaro Gonzalez C."/>
        </authorList>
    </citation>
    <scope>NUCLEOTIDE SEQUENCE</scope>
</reference>
<dbReference type="AlphaFoldDB" id="A0A0E9V1H5"/>
<protein>
    <submittedName>
        <fullName evidence="1">Uncharacterized protein</fullName>
    </submittedName>
</protein>
<sequence length="30" mass="3773">MVNILLQGEQFFFIIFKKRYFYVMSYIFVS</sequence>
<dbReference type="EMBL" id="GBXM01037469">
    <property type="protein sequence ID" value="JAH71108.1"/>
    <property type="molecule type" value="Transcribed_RNA"/>
</dbReference>